<evidence type="ECO:0000256" key="10">
    <source>
        <dbReference type="PROSITE-ProRule" id="PRU00042"/>
    </source>
</evidence>
<dbReference type="OMA" id="CHRTVKE"/>
<dbReference type="OrthoDB" id="8685330at2759"/>
<keyword evidence="7" id="KW-0238">DNA-binding</keyword>
<protein>
    <submittedName>
        <fullName evidence="13">Zinc finger protein 85-like</fullName>
    </submittedName>
</protein>
<dbReference type="FunFam" id="3.30.160.60:FF:000303">
    <property type="entry name" value="Zinc finger protein 41"/>
    <property type="match status" value="1"/>
</dbReference>
<keyword evidence="9" id="KW-0539">Nucleus</keyword>
<sequence length="153" mass="18313">MEQHQNFIPPKVENMDFDSNGAENFEYYAKKMNMTIPNDEHGSTTKKNSGFDEEKKFKCTECERRLVSKMSLTYHMRRHTGIKYECDICNRQFNDRSNMKKHRNIHLNVRKYKCHLCPKTYSDPSTRYFKLHMEKHAGVRFKCEFNEGSVSPR</sequence>
<keyword evidence="8" id="KW-0804">Transcription</keyword>
<keyword evidence="4 10" id="KW-0863">Zinc-finger</keyword>
<dbReference type="RefSeq" id="XP_008482720.1">
    <property type="nucleotide sequence ID" value="XM_008484498.3"/>
</dbReference>
<evidence type="ECO:0000256" key="5">
    <source>
        <dbReference type="ARBA" id="ARBA00022833"/>
    </source>
</evidence>
<feature type="domain" description="C2H2-type" evidence="11">
    <location>
        <begin position="57"/>
        <end position="84"/>
    </location>
</feature>
<comment type="subcellular location">
    <subcellularLocation>
        <location evidence="1">Nucleus</location>
    </subcellularLocation>
</comment>
<dbReference type="SUPFAM" id="SSF57667">
    <property type="entry name" value="beta-beta-alpha zinc fingers"/>
    <property type="match status" value="1"/>
</dbReference>
<dbReference type="Pfam" id="PF00096">
    <property type="entry name" value="zf-C2H2"/>
    <property type="match status" value="2"/>
</dbReference>
<evidence type="ECO:0000256" key="2">
    <source>
        <dbReference type="ARBA" id="ARBA00022723"/>
    </source>
</evidence>
<evidence type="ECO:0000256" key="7">
    <source>
        <dbReference type="ARBA" id="ARBA00023125"/>
    </source>
</evidence>
<dbReference type="PaxDb" id="121845-A0A1S3DJ63"/>
<dbReference type="PANTHER" id="PTHR24394">
    <property type="entry name" value="ZINC FINGER PROTEIN"/>
    <property type="match status" value="1"/>
</dbReference>
<dbReference type="KEGG" id="dci:103519414"/>
<evidence type="ECO:0000256" key="3">
    <source>
        <dbReference type="ARBA" id="ARBA00022737"/>
    </source>
</evidence>
<dbReference type="GO" id="GO:0008270">
    <property type="term" value="F:zinc ion binding"/>
    <property type="evidence" value="ECO:0007669"/>
    <property type="project" value="UniProtKB-KW"/>
</dbReference>
<dbReference type="PROSITE" id="PS50157">
    <property type="entry name" value="ZINC_FINGER_C2H2_2"/>
    <property type="match status" value="2"/>
</dbReference>
<dbReference type="Proteomes" id="UP000079169">
    <property type="component" value="Unplaced"/>
</dbReference>
<evidence type="ECO:0000256" key="1">
    <source>
        <dbReference type="ARBA" id="ARBA00004123"/>
    </source>
</evidence>
<feature type="domain" description="C2H2-type" evidence="11">
    <location>
        <begin position="84"/>
        <end position="111"/>
    </location>
</feature>
<evidence type="ECO:0000256" key="4">
    <source>
        <dbReference type="ARBA" id="ARBA00022771"/>
    </source>
</evidence>
<gene>
    <name evidence="13" type="primary">LOC103519414</name>
</gene>
<keyword evidence="5" id="KW-0862">Zinc</keyword>
<keyword evidence="2" id="KW-0479">Metal-binding</keyword>
<organism evidence="12 13">
    <name type="scientific">Diaphorina citri</name>
    <name type="common">Asian citrus psyllid</name>
    <dbReference type="NCBI Taxonomy" id="121845"/>
    <lineage>
        <taxon>Eukaryota</taxon>
        <taxon>Metazoa</taxon>
        <taxon>Ecdysozoa</taxon>
        <taxon>Arthropoda</taxon>
        <taxon>Hexapoda</taxon>
        <taxon>Insecta</taxon>
        <taxon>Pterygota</taxon>
        <taxon>Neoptera</taxon>
        <taxon>Paraneoptera</taxon>
        <taxon>Hemiptera</taxon>
        <taxon>Sternorrhyncha</taxon>
        <taxon>Psylloidea</taxon>
        <taxon>Psyllidae</taxon>
        <taxon>Diaphorininae</taxon>
        <taxon>Diaphorina</taxon>
    </lineage>
</organism>
<dbReference type="GeneID" id="103519414"/>
<dbReference type="GO" id="GO:1990837">
    <property type="term" value="F:sequence-specific double-stranded DNA binding"/>
    <property type="evidence" value="ECO:0007669"/>
    <property type="project" value="UniProtKB-ARBA"/>
</dbReference>
<dbReference type="PROSITE" id="PS00028">
    <property type="entry name" value="ZINC_FINGER_C2H2_1"/>
    <property type="match status" value="2"/>
</dbReference>
<dbReference type="SMART" id="SM00355">
    <property type="entry name" value="ZnF_C2H2"/>
    <property type="match status" value="3"/>
</dbReference>
<name>A0A1S3DJ63_DIACI</name>
<dbReference type="InterPro" id="IPR036236">
    <property type="entry name" value="Znf_C2H2_sf"/>
</dbReference>
<dbReference type="AlphaFoldDB" id="A0A1S3DJ63"/>
<keyword evidence="3" id="KW-0677">Repeat</keyword>
<dbReference type="STRING" id="121845.A0A1S3DJ63"/>
<dbReference type="Gene3D" id="3.30.160.60">
    <property type="entry name" value="Classic Zinc Finger"/>
    <property type="match status" value="2"/>
</dbReference>
<evidence type="ECO:0000256" key="8">
    <source>
        <dbReference type="ARBA" id="ARBA00023163"/>
    </source>
</evidence>
<dbReference type="FunFam" id="3.30.160.60:FF:000325">
    <property type="entry name" value="ZFP90 zinc finger protein"/>
    <property type="match status" value="1"/>
</dbReference>
<evidence type="ECO:0000313" key="13">
    <source>
        <dbReference type="RefSeq" id="XP_008482720.1"/>
    </source>
</evidence>
<proteinExistence type="predicted"/>
<dbReference type="GO" id="GO:0005634">
    <property type="term" value="C:nucleus"/>
    <property type="evidence" value="ECO:0007669"/>
    <property type="project" value="UniProtKB-SubCell"/>
</dbReference>
<evidence type="ECO:0000313" key="12">
    <source>
        <dbReference type="Proteomes" id="UP000079169"/>
    </source>
</evidence>
<reference evidence="13" key="1">
    <citation type="submission" date="2025-08" db="UniProtKB">
        <authorList>
            <consortium name="RefSeq"/>
        </authorList>
    </citation>
    <scope>IDENTIFICATION</scope>
</reference>
<keyword evidence="12" id="KW-1185">Reference proteome</keyword>
<evidence type="ECO:0000259" key="11">
    <source>
        <dbReference type="PROSITE" id="PS50157"/>
    </source>
</evidence>
<evidence type="ECO:0000256" key="9">
    <source>
        <dbReference type="ARBA" id="ARBA00023242"/>
    </source>
</evidence>
<dbReference type="InterPro" id="IPR013087">
    <property type="entry name" value="Znf_C2H2_type"/>
</dbReference>
<dbReference type="PANTHER" id="PTHR24394:SF29">
    <property type="entry name" value="MYONEURIN"/>
    <property type="match status" value="1"/>
</dbReference>
<dbReference type="GO" id="GO:0000981">
    <property type="term" value="F:DNA-binding transcription factor activity, RNA polymerase II-specific"/>
    <property type="evidence" value="ECO:0007669"/>
    <property type="project" value="TreeGrafter"/>
</dbReference>
<evidence type="ECO:0000256" key="6">
    <source>
        <dbReference type="ARBA" id="ARBA00023015"/>
    </source>
</evidence>
<keyword evidence="6" id="KW-0805">Transcription regulation</keyword>
<accession>A0A1S3DJ63</accession>